<name>A0A0E9SCW9_ANGAN</name>
<dbReference type="AlphaFoldDB" id="A0A0E9SCW9"/>
<reference evidence="1" key="1">
    <citation type="submission" date="2014-11" db="EMBL/GenBank/DDBJ databases">
        <authorList>
            <person name="Amaro Gonzalez C."/>
        </authorList>
    </citation>
    <scope>NUCLEOTIDE SEQUENCE</scope>
</reference>
<reference evidence="1" key="2">
    <citation type="journal article" date="2015" name="Fish Shellfish Immunol.">
        <title>Early steps in the European eel (Anguilla anguilla)-Vibrio vulnificus interaction in the gills: Role of the RtxA13 toxin.</title>
        <authorList>
            <person name="Callol A."/>
            <person name="Pajuelo D."/>
            <person name="Ebbesson L."/>
            <person name="Teles M."/>
            <person name="MacKenzie S."/>
            <person name="Amaro C."/>
        </authorList>
    </citation>
    <scope>NUCLEOTIDE SEQUENCE</scope>
</reference>
<organism evidence="1">
    <name type="scientific">Anguilla anguilla</name>
    <name type="common">European freshwater eel</name>
    <name type="synonym">Muraena anguilla</name>
    <dbReference type="NCBI Taxonomy" id="7936"/>
    <lineage>
        <taxon>Eukaryota</taxon>
        <taxon>Metazoa</taxon>
        <taxon>Chordata</taxon>
        <taxon>Craniata</taxon>
        <taxon>Vertebrata</taxon>
        <taxon>Euteleostomi</taxon>
        <taxon>Actinopterygii</taxon>
        <taxon>Neopterygii</taxon>
        <taxon>Teleostei</taxon>
        <taxon>Anguilliformes</taxon>
        <taxon>Anguillidae</taxon>
        <taxon>Anguilla</taxon>
    </lineage>
</organism>
<sequence length="37" mass="4420">MQQMFLYTPEFIQQLPSAVTLSVKTSEIQWQKYMLNP</sequence>
<accession>A0A0E9SCW9</accession>
<dbReference type="EMBL" id="GBXM01070042">
    <property type="protein sequence ID" value="JAH38535.1"/>
    <property type="molecule type" value="Transcribed_RNA"/>
</dbReference>
<proteinExistence type="predicted"/>
<evidence type="ECO:0000313" key="1">
    <source>
        <dbReference type="EMBL" id="JAH38535.1"/>
    </source>
</evidence>
<protein>
    <submittedName>
        <fullName evidence="1">Uncharacterized protein</fullName>
    </submittedName>
</protein>